<evidence type="ECO:0000259" key="1">
    <source>
        <dbReference type="Pfam" id="PF13340"/>
    </source>
</evidence>
<gene>
    <name evidence="2" type="ORF">GCM10009416_50570</name>
</gene>
<name>A0ABN1GAM7_9PROT</name>
<organism evidence="2 3">
    <name type="scientific">Craurococcus roseus</name>
    <dbReference type="NCBI Taxonomy" id="77585"/>
    <lineage>
        <taxon>Bacteria</taxon>
        <taxon>Pseudomonadati</taxon>
        <taxon>Pseudomonadota</taxon>
        <taxon>Alphaproteobacteria</taxon>
        <taxon>Acetobacterales</taxon>
        <taxon>Acetobacteraceae</taxon>
        <taxon>Craurococcus</taxon>
    </lineage>
</organism>
<dbReference type="InterPro" id="IPR025161">
    <property type="entry name" value="IS402-like_dom"/>
</dbReference>
<evidence type="ECO:0000313" key="3">
    <source>
        <dbReference type="Proteomes" id="UP001501588"/>
    </source>
</evidence>
<comment type="caution">
    <text evidence="2">The sequence shown here is derived from an EMBL/GenBank/DDBJ whole genome shotgun (WGS) entry which is preliminary data.</text>
</comment>
<keyword evidence="3" id="KW-1185">Reference proteome</keyword>
<sequence length="133" mass="14925">MGLTDEEWAVLEPLVEACRPRAKVPPSNLRRTTSAIFWRHQNGAKWRALPEEFGPWWMAAQTFIRWSRLGVWERLLAMAQSRGVELGMAFLDGTSIRAHRKAAGAAVKTPLRRNGARVRRLAALVAAMAPRPA</sequence>
<protein>
    <recommendedName>
        <fullName evidence="1">Insertion element IS402-like domain-containing protein</fullName>
    </recommendedName>
</protein>
<proteinExistence type="predicted"/>
<dbReference type="PANTHER" id="PTHR46637:SF1">
    <property type="entry name" value="BLL5188 PROTEIN"/>
    <property type="match status" value="1"/>
</dbReference>
<reference evidence="2 3" key="1">
    <citation type="journal article" date="2019" name="Int. J. Syst. Evol. Microbiol.">
        <title>The Global Catalogue of Microorganisms (GCM) 10K type strain sequencing project: providing services to taxonomists for standard genome sequencing and annotation.</title>
        <authorList>
            <consortium name="The Broad Institute Genomics Platform"/>
            <consortium name="The Broad Institute Genome Sequencing Center for Infectious Disease"/>
            <person name="Wu L."/>
            <person name="Ma J."/>
        </authorList>
    </citation>
    <scope>NUCLEOTIDE SEQUENCE [LARGE SCALE GENOMIC DNA]</scope>
    <source>
        <strain evidence="2 3">JCM 9933</strain>
    </source>
</reference>
<dbReference type="InterPro" id="IPR052909">
    <property type="entry name" value="Transposase_6_like"/>
</dbReference>
<dbReference type="Proteomes" id="UP001501588">
    <property type="component" value="Unassembled WGS sequence"/>
</dbReference>
<dbReference type="Pfam" id="PF13340">
    <property type="entry name" value="DUF4096"/>
    <property type="match status" value="1"/>
</dbReference>
<evidence type="ECO:0000313" key="2">
    <source>
        <dbReference type="EMBL" id="GAA0607538.1"/>
    </source>
</evidence>
<feature type="domain" description="Insertion element IS402-like" evidence="1">
    <location>
        <begin position="3"/>
        <end position="75"/>
    </location>
</feature>
<accession>A0ABN1GAM7</accession>
<dbReference type="EMBL" id="BAAAFZ010000120">
    <property type="protein sequence ID" value="GAA0607538.1"/>
    <property type="molecule type" value="Genomic_DNA"/>
</dbReference>
<dbReference type="PANTHER" id="PTHR46637">
    <property type="entry name" value="TIS1421-TRANSPOSASE PROTEIN A"/>
    <property type="match status" value="1"/>
</dbReference>